<evidence type="ECO:0000256" key="5">
    <source>
        <dbReference type="ARBA" id="ARBA00022989"/>
    </source>
</evidence>
<reference evidence="10 11" key="1">
    <citation type="submission" date="2020-02" db="EMBL/GenBank/DDBJ databases">
        <title>Genome sequence of the type strain DSM 27180 of Arthrobacter silviterrae.</title>
        <authorList>
            <person name="Gao J."/>
            <person name="Sun J."/>
        </authorList>
    </citation>
    <scope>NUCLEOTIDE SEQUENCE [LARGE SCALE GENOMIC DNA]</scope>
    <source>
        <strain evidence="10 11">DSM 27180</strain>
    </source>
</reference>
<dbReference type="Proteomes" id="UP000479226">
    <property type="component" value="Unassembled WGS sequence"/>
</dbReference>
<keyword evidence="3" id="KW-0547">Nucleotide-binding</keyword>
<accession>A0ABX0D9E6</accession>
<evidence type="ECO:0000256" key="1">
    <source>
        <dbReference type="ARBA" id="ARBA00004651"/>
    </source>
</evidence>
<dbReference type="SUPFAM" id="SSF52540">
    <property type="entry name" value="P-loop containing nucleoside triphosphate hydrolases"/>
    <property type="match status" value="1"/>
</dbReference>
<keyword evidence="2 7" id="KW-0812">Transmembrane</keyword>
<keyword evidence="4 10" id="KW-0067">ATP-binding</keyword>
<dbReference type="SMART" id="SM00382">
    <property type="entry name" value="AAA"/>
    <property type="match status" value="1"/>
</dbReference>
<comment type="caution">
    <text evidence="10">The sequence shown here is derived from an EMBL/GenBank/DDBJ whole genome shotgun (WGS) entry which is preliminary data.</text>
</comment>
<feature type="transmembrane region" description="Helical" evidence="7">
    <location>
        <begin position="185"/>
        <end position="204"/>
    </location>
</feature>
<sequence>MSTTTGTANEDRVELSKADSKAVRQRSVRLLRTLLRPVRRRFIITVVLVVLSQAAKVSGPLLIAYGIDSALPAVRSGGNLLPLLVTGGGYLLAAVASSWLTATYLTATARLSQAMLLDLRIQVFRHTQRLSLEFHETYTSGRIISRQTSDLEALRELLDSGIADLASGIIFMVLTAVSIFSLDWITGLLVLAAAVPMYFLSRWYQRRSQAAYRSSRVVSARLIVHFIETMTGIRAVKAYRREKDNAATYDELAEDYRRVTVRSINLNGIFQPGLVLIGNVAVAVVLLVGGFRVLDHGLAVGALLALLLATKRFFQPISQMAMFYNSFQSAQAALEKVSGLLEEVPTVLPPRTPVPLPRAQGHIRFAGVEFGYGSGPAVLPRLDLDIPAGQTVAVVGATGAGKSTLAKLIARFYDVTAGSLTLDGVELRQLSIADLRRAVVMVTQEAFLFSGTVAENIALGNPAASRAEIEAAAREVGADGFIRALPDGYDTDVNKRGGRVSAGQRQLISFARAFLANPAVLILDEATSSLDIPSERMVQDGLHQLLGGGSGPGGAPGRTALIIAHRLSTVAIADRVLVVHDGRIVEDGSPAELISGGGRFAALHGAWRDSLV</sequence>
<dbReference type="CDD" id="cd18546">
    <property type="entry name" value="ABC_6TM_Rv0194_D2_like"/>
    <property type="match status" value="1"/>
</dbReference>
<feature type="transmembrane region" description="Helical" evidence="7">
    <location>
        <begin position="42"/>
        <end position="67"/>
    </location>
</feature>
<dbReference type="RefSeq" id="WP_165181624.1">
    <property type="nucleotide sequence ID" value="NZ_JAAKZI010000012.1"/>
</dbReference>
<organism evidence="10 11">
    <name type="scientific">Arthrobacter silviterrae</name>
    <dbReference type="NCBI Taxonomy" id="2026658"/>
    <lineage>
        <taxon>Bacteria</taxon>
        <taxon>Bacillati</taxon>
        <taxon>Actinomycetota</taxon>
        <taxon>Actinomycetes</taxon>
        <taxon>Micrococcales</taxon>
        <taxon>Micrococcaceae</taxon>
        <taxon>Arthrobacter</taxon>
    </lineage>
</organism>
<name>A0ABX0D9E6_9MICC</name>
<keyword evidence="5 7" id="KW-1133">Transmembrane helix</keyword>
<comment type="subcellular location">
    <subcellularLocation>
        <location evidence="1">Cell membrane</location>
        <topology evidence="1">Multi-pass membrane protein</topology>
    </subcellularLocation>
</comment>
<dbReference type="PROSITE" id="PS50893">
    <property type="entry name" value="ABC_TRANSPORTER_2"/>
    <property type="match status" value="1"/>
</dbReference>
<dbReference type="InterPro" id="IPR003593">
    <property type="entry name" value="AAA+_ATPase"/>
</dbReference>
<dbReference type="SUPFAM" id="SSF90123">
    <property type="entry name" value="ABC transporter transmembrane region"/>
    <property type="match status" value="1"/>
</dbReference>
<evidence type="ECO:0000256" key="7">
    <source>
        <dbReference type="SAM" id="Phobius"/>
    </source>
</evidence>
<keyword evidence="11" id="KW-1185">Reference proteome</keyword>
<evidence type="ECO:0000256" key="4">
    <source>
        <dbReference type="ARBA" id="ARBA00022840"/>
    </source>
</evidence>
<dbReference type="InterPro" id="IPR003439">
    <property type="entry name" value="ABC_transporter-like_ATP-bd"/>
</dbReference>
<dbReference type="PROSITE" id="PS50929">
    <property type="entry name" value="ABC_TM1F"/>
    <property type="match status" value="1"/>
</dbReference>
<dbReference type="InterPro" id="IPR027417">
    <property type="entry name" value="P-loop_NTPase"/>
</dbReference>
<keyword evidence="6 7" id="KW-0472">Membrane</keyword>
<dbReference type="PROSITE" id="PS00211">
    <property type="entry name" value="ABC_TRANSPORTER_1"/>
    <property type="match status" value="1"/>
</dbReference>
<evidence type="ECO:0000256" key="3">
    <source>
        <dbReference type="ARBA" id="ARBA00022741"/>
    </source>
</evidence>
<feature type="domain" description="ABC transmembrane type-1" evidence="9">
    <location>
        <begin position="43"/>
        <end position="329"/>
    </location>
</feature>
<evidence type="ECO:0000259" key="9">
    <source>
        <dbReference type="PROSITE" id="PS50929"/>
    </source>
</evidence>
<dbReference type="InterPro" id="IPR017871">
    <property type="entry name" value="ABC_transporter-like_CS"/>
</dbReference>
<evidence type="ECO:0000256" key="6">
    <source>
        <dbReference type="ARBA" id="ARBA00023136"/>
    </source>
</evidence>
<dbReference type="InterPro" id="IPR039421">
    <property type="entry name" value="Type_1_exporter"/>
</dbReference>
<dbReference type="InterPro" id="IPR036640">
    <property type="entry name" value="ABC1_TM_sf"/>
</dbReference>
<dbReference type="InterPro" id="IPR011527">
    <property type="entry name" value="ABC1_TM_dom"/>
</dbReference>
<feature type="transmembrane region" description="Helical" evidence="7">
    <location>
        <begin position="87"/>
        <end position="107"/>
    </location>
</feature>
<gene>
    <name evidence="10" type="ORF">G6N77_08605</name>
</gene>
<evidence type="ECO:0000259" key="8">
    <source>
        <dbReference type="PROSITE" id="PS50893"/>
    </source>
</evidence>
<dbReference type="PANTHER" id="PTHR43394">
    <property type="entry name" value="ATP-DEPENDENT PERMEASE MDL1, MITOCHONDRIAL"/>
    <property type="match status" value="1"/>
</dbReference>
<evidence type="ECO:0000313" key="11">
    <source>
        <dbReference type="Proteomes" id="UP000479226"/>
    </source>
</evidence>
<dbReference type="Gene3D" id="1.20.1560.10">
    <property type="entry name" value="ABC transporter type 1, transmembrane domain"/>
    <property type="match status" value="1"/>
</dbReference>
<dbReference type="Gene3D" id="3.40.50.300">
    <property type="entry name" value="P-loop containing nucleotide triphosphate hydrolases"/>
    <property type="match status" value="1"/>
</dbReference>
<dbReference type="PANTHER" id="PTHR43394:SF1">
    <property type="entry name" value="ATP-BINDING CASSETTE SUB-FAMILY B MEMBER 10, MITOCHONDRIAL"/>
    <property type="match status" value="1"/>
</dbReference>
<feature type="transmembrane region" description="Helical" evidence="7">
    <location>
        <begin position="161"/>
        <end position="179"/>
    </location>
</feature>
<dbReference type="Pfam" id="PF00005">
    <property type="entry name" value="ABC_tran"/>
    <property type="match status" value="1"/>
</dbReference>
<feature type="domain" description="ABC transporter" evidence="8">
    <location>
        <begin position="363"/>
        <end position="606"/>
    </location>
</feature>
<dbReference type="Pfam" id="PF00664">
    <property type="entry name" value="ABC_membrane"/>
    <property type="match status" value="1"/>
</dbReference>
<dbReference type="GO" id="GO:0005524">
    <property type="term" value="F:ATP binding"/>
    <property type="evidence" value="ECO:0007669"/>
    <property type="project" value="UniProtKB-KW"/>
</dbReference>
<feature type="transmembrane region" description="Helical" evidence="7">
    <location>
        <begin position="266"/>
        <end position="291"/>
    </location>
</feature>
<protein>
    <submittedName>
        <fullName evidence="10">ABC transporter ATP-binding protein</fullName>
    </submittedName>
</protein>
<evidence type="ECO:0000256" key="2">
    <source>
        <dbReference type="ARBA" id="ARBA00022692"/>
    </source>
</evidence>
<evidence type="ECO:0000313" key="10">
    <source>
        <dbReference type="EMBL" id="NGN83517.1"/>
    </source>
</evidence>
<dbReference type="EMBL" id="JAAKZI010000012">
    <property type="protein sequence ID" value="NGN83517.1"/>
    <property type="molecule type" value="Genomic_DNA"/>
</dbReference>
<proteinExistence type="predicted"/>